<name>A0A2W2FVE9_9ACTN</name>
<dbReference type="SUPFAM" id="SSF51735">
    <property type="entry name" value="NAD(P)-binding Rossmann-fold domains"/>
    <property type="match status" value="1"/>
</dbReference>
<dbReference type="InterPro" id="IPR036291">
    <property type="entry name" value="NAD(P)-bd_dom_sf"/>
</dbReference>
<evidence type="ECO:0000256" key="3">
    <source>
        <dbReference type="RuleBase" id="RU000363"/>
    </source>
</evidence>
<keyword evidence="5" id="KW-1185">Reference proteome</keyword>
<dbReference type="AlphaFoldDB" id="A0A2W2FVE9"/>
<comment type="similarity">
    <text evidence="1 3">Belongs to the short-chain dehydrogenases/reductases (SDR) family.</text>
</comment>
<dbReference type="OrthoDB" id="9797538at2"/>
<keyword evidence="2" id="KW-0560">Oxidoreductase</keyword>
<dbReference type="Pfam" id="PF00106">
    <property type="entry name" value="adh_short"/>
    <property type="match status" value="1"/>
</dbReference>
<evidence type="ECO:0000313" key="4">
    <source>
        <dbReference type="EMBL" id="PZG18804.1"/>
    </source>
</evidence>
<proteinExistence type="inferred from homology"/>
<gene>
    <name evidence="4" type="ORF">C1J01_13980</name>
</gene>
<organism evidence="4 5">
    <name type="scientific">Nonomuraea aridisoli</name>
    <dbReference type="NCBI Taxonomy" id="2070368"/>
    <lineage>
        <taxon>Bacteria</taxon>
        <taxon>Bacillati</taxon>
        <taxon>Actinomycetota</taxon>
        <taxon>Actinomycetes</taxon>
        <taxon>Streptosporangiales</taxon>
        <taxon>Streptosporangiaceae</taxon>
        <taxon>Nonomuraea</taxon>
    </lineage>
</organism>
<accession>A0A2W2FVE9</accession>
<dbReference type="GO" id="GO:0016491">
    <property type="term" value="F:oxidoreductase activity"/>
    <property type="evidence" value="ECO:0007669"/>
    <property type="project" value="UniProtKB-KW"/>
</dbReference>
<dbReference type="PRINTS" id="PR00080">
    <property type="entry name" value="SDRFAMILY"/>
</dbReference>
<dbReference type="PANTHER" id="PTHR44196:SF1">
    <property type="entry name" value="DEHYDROGENASE_REDUCTASE SDR FAMILY MEMBER 7B"/>
    <property type="match status" value="1"/>
</dbReference>
<dbReference type="GO" id="GO:0016020">
    <property type="term" value="C:membrane"/>
    <property type="evidence" value="ECO:0007669"/>
    <property type="project" value="TreeGrafter"/>
</dbReference>
<dbReference type="CDD" id="cd05233">
    <property type="entry name" value="SDR_c"/>
    <property type="match status" value="1"/>
</dbReference>
<dbReference type="PANTHER" id="PTHR44196">
    <property type="entry name" value="DEHYDROGENASE/REDUCTASE SDR FAMILY MEMBER 7B"/>
    <property type="match status" value="1"/>
</dbReference>
<evidence type="ECO:0000313" key="5">
    <source>
        <dbReference type="Proteomes" id="UP000249304"/>
    </source>
</evidence>
<dbReference type="Proteomes" id="UP000249304">
    <property type="component" value="Unassembled WGS sequence"/>
</dbReference>
<sequence>MSGVSKMPFHLAVRHIQEPTMSSSHLDLQGRRTLVTGAGSGIGRALALELAARRGHVALAGRRPGPLAETAAMVTERGGTAHTITTDLTAGGEPERVVRAAAAALGGLDVLVNNAGNVRAAALEDIDVADIEAMIRLNLLAPILATRAALPYLREAGARHGNAALVGIASASGLVGRPFYAPYAATKAGLTRFDEAVRRELYGSGVHVATVYPGPVDTPMMATTQAGADLGYDLRPVDVVAAEIMQGLERRQIDVNTQTPERRKMEELNARDPLAVDASIGARLAELRAAVSTHRSI</sequence>
<dbReference type="EMBL" id="POUD01000047">
    <property type="protein sequence ID" value="PZG18804.1"/>
    <property type="molecule type" value="Genomic_DNA"/>
</dbReference>
<dbReference type="PRINTS" id="PR00081">
    <property type="entry name" value="GDHRDH"/>
</dbReference>
<evidence type="ECO:0000256" key="2">
    <source>
        <dbReference type="ARBA" id="ARBA00023002"/>
    </source>
</evidence>
<evidence type="ECO:0000256" key="1">
    <source>
        <dbReference type="ARBA" id="ARBA00006484"/>
    </source>
</evidence>
<comment type="caution">
    <text evidence="4">The sequence shown here is derived from an EMBL/GenBank/DDBJ whole genome shotgun (WGS) entry which is preliminary data.</text>
</comment>
<dbReference type="Gene3D" id="3.40.50.720">
    <property type="entry name" value="NAD(P)-binding Rossmann-like Domain"/>
    <property type="match status" value="1"/>
</dbReference>
<protein>
    <submittedName>
        <fullName evidence="4">Oxidoreductase</fullName>
    </submittedName>
</protein>
<dbReference type="InterPro" id="IPR002347">
    <property type="entry name" value="SDR_fam"/>
</dbReference>
<reference evidence="4 5" key="1">
    <citation type="submission" date="2018-01" db="EMBL/GenBank/DDBJ databases">
        <title>Draft genome sequence of Nonomuraea sp. KC333.</title>
        <authorList>
            <person name="Sahin N."/>
            <person name="Saygin H."/>
            <person name="Ay H."/>
        </authorList>
    </citation>
    <scope>NUCLEOTIDE SEQUENCE [LARGE SCALE GENOMIC DNA]</scope>
    <source>
        <strain evidence="4 5">KC333</strain>
    </source>
</reference>